<protein>
    <submittedName>
        <fullName evidence="2">Membrane protein</fullName>
    </submittedName>
</protein>
<feature type="transmembrane region" description="Helical" evidence="1">
    <location>
        <begin position="127"/>
        <end position="144"/>
    </location>
</feature>
<proteinExistence type="predicted"/>
<gene>
    <name evidence="2" type="ORF">SMD44_06458</name>
</gene>
<sequence>MPGFANALLILAAVALVVRRQTQPQRMTDSKRWWLIPVVLGYFGLSGSGVIDTQHETASLVLLGGEIAVGLLMGAAWAWTSRVWTEPDGSVWTRGTKSTAVVWAVGIAARLGLMGIGLLIGIHQGTGALLVALAASLLVRAGILELRAQALRPAPALAGGAR</sequence>
<dbReference type="eggNOG" id="ENOG50344WF">
    <property type="taxonomic scope" value="Bacteria"/>
</dbReference>
<accession>A0A1Z1WKJ2</accession>
<keyword evidence="1" id="KW-0472">Membrane</keyword>
<dbReference type="Proteomes" id="UP000195880">
    <property type="component" value="Chromosome"/>
</dbReference>
<evidence type="ECO:0000313" key="2">
    <source>
        <dbReference type="EMBL" id="ARX86977.1"/>
    </source>
</evidence>
<keyword evidence="1" id="KW-1133">Transmembrane helix</keyword>
<name>A0A1Z1WKJ2_9ACTN</name>
<evidence type="ECO:0000256" key="1">
    <source>
        <dbReference type="SAM" id="Phobius"/>
    </source>
</evidence>
<dbReference type="EMBL" id="CP021748">
    <property type="protein sequence ID" value="ARX86977.1"/>
    <property type="molecule type" value="Genomic_DNA"/>
</dbReference>
<dbReference type="KEGG" id="salf:SMD44_06458"/>
<evidence type="ECO:0000313" key="3">
    <source>
        <dbReference type="Proteomes" id="UP000195880"/>
    </source>
</evidence>
<dbReference type="STRING" id="67267.GCA_000716675_06686"/>
<dbReference type="OrthoDB" id="3872634at2"/>
<feature type="transmembrane region" description="Helical" evidence="1">
    <location>
        <begin position="32"/>
        <end position="51"/>
    </location>
</feature>
<feature type="transmembrane region" description="Helical" evidence="1">
    <location>
        <begin position="100"/>
        <end position="120"/>
    </location>
</feature>
<feature type="transmembrane region" description="Helical" evidence="1">
    <location>
        <begin position="58"/>
        <end position="80"/>
    </location>
</feature>
<organism evidence="2 3">
    <name type="scientific">Streptomyces alboflavus</name>
    <dbReference type="NCBI Taxonomy" id="67267"/>
    <lineage>
        <taxon>Bacteria</taxon>
        <taxon>Bacillati</taxon>
        <taxon>Actinomycetota</taxon>
        <taxon>Actinomycetes</taxon>
        <taxon>Kitasatosporales</taxon>
        <taxon>Streptomycetaceae</taxon>
        <taxon>Streptomyces</taxon>
    </lineage>
</organism>
<keyword evidence="1" id="KW-0812">Transmembrane</keyword>
<dbReference type="AlphaFoldDB" id="A0A1Z1WKJ2"/>
<keyword evidence="3" id="KW-1185">Reference proteome</keyword>
<dbReference type="RefSeq" id="WP_087886128.1">
    <property type="nucleotide sequence ID" value="NZ_CP021748.1"/>
</dbReference>
<reference evidence="2 3" key="1">
    <citation type="submission" date="2017-05" db="EMBL/GenBank/DDBJ databases">
        <title>Streptomyces alboflavus Genome sequencing and assembly.</title>
        <authorList>
            <person name="Wang Y."/>
            <person name="Du B."/>
            <person name="Ding Y."/>
            <person name="Liu H."/>
            <person name="Hou Q."/>
            <person name="Liu K."/>
            <person name="Wang C."/>
            <person name="Yao L."/>
        </authorList>
    </citation>
    <scope>NUCLEOTIDE SEQUENCE [LARGE SCALE GENOMIC DNA]</scope>
    <source>
        <strain evidence="2 3">MDJK44</strain>
    </source>
</reference>